<gene>
    <name evidence="3" type="ORF">ACFPM7_24115</name>
</gene>
<dbReference type="EMBL" id="JBHSKF010000015">
    <property type="protein sequence ID" value="MFC5290153.1"/>
    <property type="molecule type" value="Genomic_DNA"/>
</dbReference>
<keyword evidence="4" id="KW-1185">Reference proteome</keyword>
<name>A0ABW0ERV8_9PSEU</name>
<accession>A0ABW0ERV8</accession>
<proteinExistence type="predicted"/>
<protein>
    <submittedName>
        <fullName evidence="3">SGNH/GDSL hydrolase family protein</fullName>
        <ecNumber evidence="3">3.1.-.-</ecNumber>
    </submittedName>
</protein>
<feature type="chain" id="PRO_5046635214" evidence="1">
    <location>
        <begin position="24"/>
        <end position="281"/>
    </location>
</feature>
<feature type="domain" description="SGNH hydrolase-type esterase" evidence="2">
    <location>
        <begin position="31"/>
        <end position="268"/>
    </location>
</feature>
<organism evidence="3 4">
    <name type="scientific">Actinokineospora guangxiensis</name>
    <dbReference type="NCBI Taxonomy" id="1490288"/>
    <lineage>
        <taxon>Bacteria</taxon>
        <taxon>Bacillati</taxon>
        <taxon>Actinomycetota</taxon>
        <taxon>Actinomycetes</taxon>
        <taxon>Pseudonocardiales</taxon>
        <taxon>Pseudonocardiaceae</taxon>
        <taxon>Actinokineospora</taxon>
    </lineage>
</organism>
<dbReference type="InterPro" id="IPR036514">
    <property type="entry name" value="SGNH_hydro_sf"/>
</dbReference>
<dbReference type="EC" id="3.1.-.-" evidence="3"/>
<dbReference type="SUPFAM" id="SSF52266">
    <property type="entry name" value="SGNH hydrolase"/>
    <property type="match status" value="1"/>
</dbReference>
<sequence length="281" mass="29203">MSRTIRATLLALLLALTAAPASAAPARHYVALGDSYASGPGIPAQTGHPAGCGRSTTNYPGILARWVRFTSVTDVTCGGATTEDMWAAQPVQGGSNPPQLDAVTRESTLVTLTIGGNDIGFGEILATCGRLGATDPTGSPCADFYGDKLADRIDAVEEEVAAVLAEIHRRAPKAEVVLVGYLRILPARTGCWPAVPFAAGDTAFFDGTQRLLNETLARVAKAGEATFADPYPISTGHDACAAPQRRWVEPLRPASPAAPIHPNARGMAVTAAVTLVSTLFD</sequence>
<dbReference type="GO" id="GO:0016787">
    <property type="term" value="F:hydrolase activity"/>
    <property type="evidence" value="ECO:0007669"/>
    <property type="project" value="UniProtKB-KW"/>
</dbReference>
<dbReference type="Gene3D" id="3.40.50.1110">
    <property type="entry name" value="SGNH hydrolase"/>
    <property type="match status" value="1"/>
</dbReference>
<evidence type="ECO:0000259" key="2">
    <source>
        <dbReference type="Pfam" id="PF13472"/>
    </source>
</evidence>
<dbReference type="Pfam" id="PF13472">
    <property type="entry name" value="Lipase_GDSL_2"/>
    <property type="match status" value="1"/>
</dbReference>
<evidence type="ECO:0000256" key="1">
    <source>
        <dbReference type="SAM" id="SignalP"/>
    </source>
</evidence>
<feature type="signal peptide" evidence="1">
    <location>
        <begin position="1"/>
        <end position="23"/>
    </location>
</feature>
<dbReference type="Proteomes" id="UP001596157">
    <property type="component" value="Unassembled WGS sequence"/>
</dbReference>
<dbReference type="InterPro" id="IPR013830">
    <property type="entry name" value="SGNH_hydro"/>
</dbReference>
<evidence type="ECO:0000313" key="4">
    <source>
        <dbReference type="Proteomes" id="UP001596157"/>
    </source>
</evidence>
<dbReference type="CDD" id="cd01823">
    <property type="entry name" value="SEST_like"/>
    <property type="match status" value="1"/>
</dbReference>
<dbReference type="PANTHER" id="PTHR37981">
    <property type="entry name" value="LIPASE 2"/>
    <property type="match status" value="1"/>
</dbReference>
<keyword evidence="1" id="KW-0732">Signal</keyword>
<dbReference type="PANTHER" id="PTHR37981:SF1">
    <property type="entry name" value="SGNH HYDROLASE-TYPE ESTERASE DOMAIN-CONTAINING PROTEIN"/>
    <property type="match status" value="1"/>
</dbReference>
<dbReference type="RefSeq" id="WP_378250037.1">
    <property type="nucleotide sequence ID" value="NZ_JBHSKF010000015.1"/>
</dbReference>
<evidence type="ECO:0000313" key="3">
    <source>
        <dbReference type="EMBL" id="MFC5290153.1"/>
    </source>
</evidence>
<keyword evidence="3" id="KW-0378">Hydrolase</keyword>
<dbReference type="InterPro" id="IPR037460">
    <property type="entry name" value="SEST-like"/>
</dbReference>
<reference evidence="4" key="1">
    <citation type="journal article" date="2019" name="Int. J. Syst. Evol. Microbiol.">
        <title>The Global Catalogue of Microorganisms (GCM) 10K type strain sequencing project: providing services to taxonomists for standard genome sequencing and annotation.</title>
        <authorList>
            <consortium name="The Broad Institute Genomics Platform"/>
            <consortium name="The Broad Institute Genome Sequencing Center for Infectious Disease"/>
            <person name="Wu L."/>
            <person name="Ma J."/>
        </authorList>
    </citation>
    <scope>NUCLEOTIDE SEQUENCE [LARGE SCALE GENOMIC DNA]</scope>
    <source>
        <strain evidence="4">CCUG 59778</strain>
    </source>
</reference>
<comment type="caution">
    <text evidence="3">The sequence shown here is derived from an EMBL/GenBank/DDBJ whole genome shotgun (WGS) entry which is preliminary data.</text>
</comment>